<feature type="domain" description="ABC transporter" evidence="3">
    <location>
        <begin position="7"/>
        <end position="238"/>
    </location>
</feature>
<dbReference type="GO" id="GO:0016887">
    <property type="term" value="F:ATP hydrolysis activity"/>
    <property type="evidence" value="ECO:0007669"/>
    <property type="project" value="InterPro"/>
</dbReference>
<dbReference type="SUPFAM" id="SSF52540">
    <property type="entry name" value="P-loop containing nucleoside triphosphate hydrolases"/>
    <property type="match status" value="1"/>
</dbReference>
<dbReference type="EC" id="3.6.3.-" evidence="4"/>
<accession>A0A1J5SWP2</accession>
<dbReference type="PANTHER" id="PTHR43582">
    <property type="entry name" value="LINEARMYCIN RESISTANCE ATP-BINDING PROTEIN LNRL"/>
    <property type="match status" value="1"/>
</dbReference>
<keyword evidence="1" id="KW-0547">Nucleotide-binding</keyword>
<proteinExistence type="predicted"/>
<protein>
    <submittedName>
        <fullName evidence="4">Daunorubicin/doxorubicin resistance ATP-binding protein DrrA</fullName>
        <ecNumber evidence="4">3.6.3.-</ecNumber>
    </submittedName>
</protein>
<dbReference type="PANTHER" id="PTHR43582:SF2">
    <property type="entry name" value="LINEARMYCIN RESISTANCE ATP-BINDING PROTEIN LNRL"/>
    <property type="match status" value="1"/>
</dbReference>
<dbReference type="PROSITE" id="PS50893">
    <property type="entry name" value="ABC_TRANSPORTER_2"/>
    <property type="match status" value="1"/>
</dbReference>
<evidence type="ECO:0000313" key="4">
    <source>
        <dbReference type="EMBL" id="OIR08437.1"/>
    </source>
</evidence>
<dbReference type="Gene3D" id="3.40.50.300">
    <property type="entry name" value="P-loop containing nucleotide triphosphate hydrolases"/>
    <property type="match status" value="1"/>
</dbReference>
<evidence type="ECO:0000259" key="3">
    <source>
        <dbReference type="PROSITE" id="PS50893"/>
    </source>
</evidence>
<dbReference type="InterPro" id="IPR027417">
    <property type="entry name" value="P-loop_NTPase"/>
</dbReference>
<dbReference type="Pfam" id="PF00005">
    <property type="entry name" value="ABC_tran"/>
    <property type="match status" value="1"/>
</dbReference>
<keyword evidence="4" id="KW-0378">Hydrolase</keyword>
<dbReference type="AlphaFoldDB" id="A0A1J5SWP2"/>
<dbReference type="EMBL" id="MLJW01000031">
    <property type="protein sequence ID" value="OIR08437.1"/>
    <property type="molecule type" value="Genomic_DNA"/>
</dbReference>
<organism evidence="4">
    <name type="scientific">mine drainage metagenome</name>
    <dbReference type="NCBI Taxonomy" id="410659"/>
    <lineage>
        <taxon>unclassified sequences</taxon>
        <taxon>metagenomes</taxon>
        <taxon>ecological metagenomes</taxon>
    </lineage>
</organism>
<dbReference type="InterPro" id="IPR003439">
    <property type="entry name" value="ABC_transporter-like_ATP-bd"/>
</dbReference>
<dbReference type="InterPro" id="IPR017871">
    <property type="entry name" value="ABC_transporter-like_CS"/>
</dbReference>
<sequence length="267" mass="29306">MPDRFAIETSELTRRFGNLTAVDHIALRVPYGEIFGLLGANGAGKSTVIKMLTTLLSPTSGTADVGGFDIIRSPADVRRRIGYVSQLLSADGALTGYENLRLSAKLYDIPATERKERIENALEFMGLVDSADKLVRTYSGGMIRRLELAQAMLHRPAILFLDEPTIGLDPVARHTVWDRLIDLRRNHGMTVLITTHDMEEAEALCDNLAILHRGNISVVGKPAELRAGLGEGANMDDVFVHYAGGSIQESGTFREIVQNRRTAHRLG</sequence>
<evidence type="ECO:0000256" key="1">
    <source>
        <dbReference type="ARBA" id="ARBA00022741"/>
    </source>
</evidence>
<dbReference type="SMART" id="SM00382">
    <property type="entry name" value="AAA"/>
    <property type="match status" value="1"/>
</dbReference>
<gene>
    <name evidence="4" type="primary">drrA_6</name>
    <name evidence="4" type="ORF">GALL_92310</name>
</gene>
<reference evidence="4" key="1">
    <citation type="submission" date="2016-10" db="EMBL/GenBank/DDBJ databases">
        <title>Sequence of Gallionella enrichment culture.</title>
        <authorList>
            <person name="Poehlein A."/>
            <person name="Muehling M."/>
            <person name="Daniel R."/>
        </authorList>
    </citation>
    <scope>NUCLEOTIDE SEQUENCE</scope>
</reference>
<evidence type="ECO:0000256" key="2">
    <source>
        <dbReference type="ARBA" id="ARBA00022840"/>
    </source>
</evidence>
<comment type="caution">
    <text evidence="4">The sequence shown here is derived from an EMBL/GenBank/DDBJ whole genome shotgun (WGS) entry which is preliminary data.</text>
</comment>
<dbReference type="GO" id="GO:0005524">
    <property type="term" value="F:ATP binding"/>
    <property type="evidence" value="ECO:0007669"/>
    <property type="project" value="UniProtKB-KW"/>
</dbReference>
<dbReference type="PROSITE" id="PS00211">
    <property type="entry name" value="ABC_TRANSPORTER_1"/>
    <property type="match status" value="1"/>
</dbReference>
<keyword evidence="2 4" id="KW-0067">ATP-binding</keyword>
<name>A0A1J5SWP2_9ZZZZ</name>
<dbReference type="InterPro" id="IPR003593">
    <property type="entry name" value="AAA+_ATPase"/>
</dbReference>